<evidence type="ECO:0000256" key="2">
    <source>
        <dbReference type="SAM" id="SignalP"/>
    </source>
</evidence>
<keyword evidence="1" id="KW-0175">Coiled coil</keyword>
<keyword evidence="4" id="KW-1185">Reference proteome</keyword>
<dbReference type="RefSeq" id="WP_162672283.1">
    <property type="nucleotide sequence ID" value="NZ_LR593886.1"/>
</dbReference>
<protein>
    <submittedName>
        <fullName evidence="3">Uncharacterized protein</fullName>
    </submittedName>
</protein>
<feature type="coiled-coil region" evidence="1">
    <location>
        <begin position="92"/>
        <end position="146"/>
    </location>
</feature>
<organism evidence="3 4">
    <name type="scientific">Gemmata massiliana</name>
    <dbReference type="NCBI Taxonomy" id="1210884"/>
    <lineage>
        <taxon>Bacteria</taxon>
        <taxon>Pseudomonadati</taxon>
        <taxon>Planctomycetota</taxon>
        <taxon>Planctomycetia</taxon>
        <taxon>Gemmatales</taxon>
        <taxon>Gemmataceae</taxon>
        <taxon>Gemmata</taxon>
    </lineage>
</organism>
<sequence>MLRSLLPLCLAAGLLSPVARAQDPSAPVEKAKKAYIESADKARSTLLDAFKSASAAATTSGDLNTVKTVQAERDAFENGGKLPTSVRMRTAVASYQQSMKQARTTLDAAYEQAIKDFTKAGKIPEAEALQTELHDLRAKTVATKENLQAYLANTSWTWGNCRLKANGYVENKGWDSAGLVTRWEAIDRRTVLFSIEKGRDVNRLAVLVFNEELTEFQGIDFNGKDRIPVSKRKP</sequence>
<evidence type="ECO:0000313" key="4">
    <source>
        <dbReference type="Proteomes" id="UP000464178"/>
    </source>
</evidence>
<dbReference type="EMBL" id="LR593886">
    <property type="protein sequence ID" value="VTS00839.1"/>
    <property type="molecule type" value="Genomic_DNA"/>
</dbReference>
<feature type="chain" id="PRO_5026862299" evidence="2">
    <location>
        <begin position="22"/>
        <end position="234"/>
    </location>
</feature>
<dbReference type="KEGG" id="gms:SOIL9_80500"/>
<feature type="signal peptide" evidence="2">
    <location>
        <begin position="1"/>
        <end position="21"/>
    </location>
</feature>
<gene>
    <name evidence="3" type="ORF">SOIL9_80500</name>
</gene>
<accession>A0A6P2DGU0</accession>
<name>A0A6P2DGU0_9BACT</name>
<proteinExistence type="predicted"/>
<evidence type="ECO:0000256" key="1">
    <source>
        <dbReference type="SAM" id="Coils"/>
    </source>
</evidence>
<dbReference type="Proteomes" id="UP000464178">
    <property type="component" value="Chromosome"/>
</dbReference>
<reference evidence="3 4" key="1">
    <citation type="submission" date="2019-05" db="EMBL/GenBank/DDBJ databases">
        <authorList>
            <consortium name="Science for Life Laboratories"/>
        </authorList>
    </citation>
    <scope>NUCLEOTIDE SEQUENCE [LARGE SCALE GENOMIC DNA]</scope>
    <source>
        <strain evidence="3">Soil9</strain>
    </source>
</reference>
<keyword evidence="2" id="KW-0732">Signal</keyword>
<evidence type="ECO:0000313" key="3">
    <source>
        <dbReference type="EMBL" id="VTS00839.1"/>
    </source>
</evidence>
<dbReference type="AlphaFoldDB" id="A0A6P2DGU0"/>